<dbReference type="EMBL" id="JAQQWP010000001">
    <property type="protein sequence ID" value="KAK8133109.1"/>
    <property type="molecule type" value="Genomic_DNA"/>
</dbReference>
<name>A0AAW0RE65_9PEZI</name>
<gene>
    <name evidence="2" type="ORF">PG999_001282</name>
</gene>
<evidence type="ECO:0000313" key="3">
    <source>
        <dbReference type="Proteomes" id="UP001392437"/>
    </source>
</evidence>
<proteinExistence type="predicted"/>
<organism evidence="2 3">
    <name type="scientific">Apiospora kogelbergensis</name>
    <dbReference type="NCBI Taxonomy" id="1337665"/>
    <lineage>
        <taxon>Eukaryota</taxon>
        <taxon>Fungi</taxon>
        <taxon>Dikarya</taxon>
        <taxon>Ascomycota</taxon>
        <taxon>Pezizomycotina</taxon>
        <taxon>Sordariomycetes</taxon>
        <taxon>Xylariomycetidae</taxon>
        <taxon>Amphisphaeriales</taxon>
        <taxon>Apiosporaceae</taxon>
        <taxon>Apiospora</taxon>
    </lineage>
</organism>
<feature type="compositionally biased region" description="Acidic residues" evidence="1">
    <location>
        <begin position="176"/>
        <end position="202"/>
    </location>
</feature>
<evidence type="ECO:0000256" key="1">
    <source>
        <dbReference type="SAM" id="MobiDB-lite"/>
    </source>
</evidence>
<keyword evidence="3" id="KW-1185">Reference proteome</keyword>
<feature type="compositionally biased region" description="Low complexity" evidence="1">
    <location>
        <begin position="104"/>
        <end position="117"/>
    </location>
</feature>
<feature type="compositionally biased region" description="Acidic residues" evidence="1">
    <location>
        <begin position="118"/>
        <end position="153"/>
    </location>
</feature>
<evidence type="ECO:0000313" key="2">
    <source>
        <dbReference type="EMBL" id="KAK8133109.1"/>
    </source>
</evidence>
<protein>
    <submittedName>
        <fullName evidence="2">Uncharacterized protein</fullName>
    </submittedName>
</protein>
<sequence>MRGDESRPPPQLKSPDQYRRELMIEYAFAAYAYVITEDEADEIFFQPNWWDDVDAFVRYMQDVNFGTPIPGTTNVQAPGSMRVYTDAELDAMEEMGDFYPPTPDLASSSDGDSSSYADSEDEFVLEEEDEWDEEEEPEMTEDVEEEEEEEEIPLYEPMSKWAQRRWRNACSPPPDYDFEGELDDEQPEIEEEEDEPEDDQLDELSSWLDSLAVPAAPSTPAADDRPTEEEGADTPEVPDTPLQSPFSPVVVVEAAHAVEVTLQVAAPAVVVVKKKESRSSLLSTTSAPAPAPTPAVVVVMQKKESAASLLSAISAPDPAPVPVPAFPTRRERFDVRVRKAKSMLSRRLKAVCLSGLSS</sequence>
<feature type="region of interest" description="Disordered" evidence="1">
    <location>
        <begin position="97"/>
        <end position="244"/>
    </location>
</feature>
<dbReference type="Proteomes" id="UP001392437">
    <property type="component" value="Unassembled WGS sequence"/>
</dbReference>
<comment type="caution">
    <text evidence="2">The sequence shown here is derived from an EMBL/GenBank/DDBJ whole genome shotgun (WGS) entry which is preliminary data.</text>
</comment>
<accession>A0AAW0RE65</accession>
<reference evidence="2 3" key="1">
    <citation type="submission" date="2023-01" db="EMBL/GenBank/DDBJ databases">
        <title>Analysis of 21 Apiospora genomes using comparative genomics revels a genus with tremendous synthesis potential of carbohydrate active enzymes and secondary metabolites.</title>
        <authorList>
            <person name="Sorensen T."/>
        </authorList>
    </citation>
    <scope>NUCLEOTIDE SEQUENCE [LARGE SCALE GENOMIC DNA]</scope>
    <source>
        <strain evidence="2 3">CBS 117206</strain>
    </source>
</reference>
<dbReference type="AlphaFoldDB" id="A0AAW0RE65"/>